<evidence type="ECO:0000313" key="1">
    <source>
        <dbReference type="EMBL" id="KAF1920810.1"/>
    </source>
</evidence>
<organism evidence="1 2">
    <name type="scientific">Ampelomyces quisqualis</name>
    <name type="common">Powdery mildew agent</name>
    <dbReference type="NCBI Taxonomy" id="50730"/>
    <lineage>
        <taxon>Eukaryota</taxon>
        <taxon>Fungi</taxon>
        <taxon>Dikarya</taxon>
        <taxon>Ascomycota</taxon>
        <taxon>Pezizomycotina</taxon>
        <taxon>Dothideomycetes</taxon>
        <taxon>Pleosporomycetidae</taxon>
        <taxon>Pleosporales</taxon>
        <taxon>Pleosporineae</taxon>
        <taxon>Phaeosphaeriaceae</taxon>
        <taxon>Ampelomyces</taxon>
    </lineage>
</organism>
<proteinExistence type="predicted"/>
<dbReference type="EMBL" id="ML979132">
    <property type="protein sequence ID" value="KAF1920810.1"/>
    <property type="molecule type" value="Genomic_DNA"/>
</dbReference>
<reference evidence="1" key="1">
    <citation type="journal article" date="2020" name="Stud. Mycol.">
        <title>101 Dothideomycetes genomes: a test case for predicting lifestyles and emergence of pathogens.</title>
        <authorList>
            <person name="Haridas S."/>
            <person name="Albert R."/>
            <person name="Binder M."/>
            <person name="Bloem J."/>
            <person name="Labutti K."/>
            <person name="Salamov A."/>
            <person name="Andreopoulos B."/>
            <person name="Baker S."/>
            <person name="Barry K."/>
            <person name="Bills G."/>
            <person name="Bluhm B."/>
            <person name="Cannon C."/>
            <person name="Castanera R."/>
            <person name="Culley D."/>
            <person name="Daum C."/>
            <person name="Ezra D."/>
            <person name="Gonzalez J."/>
            <person name="Henrissat B."/>
            <person name="Kuo A."/>
            <person name="Liang C."/>
            <person name="Lipzen A."/>
            <person name="Lutzoni F."/>
            <person name="Magnuson J."/>
            <person name="Mondo S."/>
            <person name="Nolan M."/>
            <person name="Ohm R."/>
            <person name="Pangilinan J."/>
            <person name="Park H.-J."/>
            <person name="Ramirez L."/>
            <person name="Alfaro M."/>
            <person name="Sun H."/>
            <person name="Tritt A."/>
            <person name="Yoshinaga Y."/>
            <person name="Zwiers L.-H."/>
            <person name="Turgeon B."/>
            <person name="Goodwin S."/>
            <person name="Spatafora J."/>
            <person name="Crous P."/>
            <person name="Grigoriev I."/>
        </authorList>
    </citation>
    <scope>NUCLEOTIDE SEQUENCE</scope>
    <source>
        <strain evidence="1">HMLAC05119</strain>
    </source>
</reference>
<gene>
    <name evidence="1" type="ORF">BDU57DRAFT_25784</name>
</gene>
<name>A0A6A5R111_AMPQU</name>
<protein>
    <submittedName>
        <fullName evidence="1">Uncharacterized protein</fullName>
    </submittedName>
</protein>
<sequence length="175" mass="19866">MPVSWHSGWAESSVNSQTVSQLCLLMSANLTPRRKMYTCVQLRAGVTGISIKHRGPTPLQDNSFLRQPIPGQLMRHDYQKAMTIECGTNQRMRSLWRVAAGIVMRPWTVDGRCGNHHAWLPLPTSKKSLTLHPFASYTLASNAVVISNSRPMQADPASIDLWLMHLRWHLRWRGL</sequence>
<dbReference type="AlphaFoldDB" id="A0A6A5R111"/>
<keyword evidence="2" id="KW-1185">Reference proteome</keyword>
<dbReference type="Proteomes" id="UP000800096">
    <property type="component" value="Unassembled WGS sequence"/>
</dbReference>
<evidence type="ECO:0000313" key="2">
    <source>
        <dbReference type="Proteomes" id="UP000800096"/>
    </source>
</evidence>
<accession>A0A6A5R111</accession>